<dbReference type="AlphaFoldDB" id="A0A165PEU2"/>
<evidence type="ECO:0000256" key="1">
    <source>
        <dbReference type="SAM" id="MobiDB-lite"/>
    </source>
</evidence>
<protein>
    <recommendedName>
        <fullName evidence="4">Transcriptional regulatory protein RXT2 N-terminal domain-containing protein</fullName>
    </recommendedName>
</protein>
<evidence type="ECO:0000313" key="3">
    <source>
        <dbReference type="Proteomes" id="UP000077266"/>
    </source>
</evidence>
<dbReference type="EMBL" id="KV425890">
    <property type="protein sequence ID" value="KZW02073.1"/>
    <property type="molecule type" value="Genomic_DNA"/>
</dbReference>
<sequence length="308" mass="34539">MSRKRRASPALQNGHVRDEQLEWRIKDEVDDLEPVASTSTSNWGAKSSSGAQWSRRGKIAAWGPGRDEYELQERARKRIRGLLPHSRSPSPPIPTLPHLRAPSPPHVAPYVPPSTQHSNFMSYVLDESVQHAFRSRLLPDLQRSACNLIEGESDLKRALGRFMSVLADPPKHVTPALNGHTNPPVGLLTNGFHHDHDEDGGAVAKKEDDEEDVAAALRDEEMFPQIDKLFVTNGDVTIMGHTLSARDQSEHLLKALGALRDMQDDGREYIERLAELREGLGEICYQRHSIWNLVRERALKEMGAEGDR</sequence>
<name>A0A165PEU2_EXIGL</name>
<gene>
    <name evidence="2" type="ORF">EXIGLDRAFT_829628</name>
</gene>
<dbReference type="OrthoDB" id="3353673at2759"/>
<dbReference type="STRING" id="1314781.A0A165PEU2"/>
<keyword evidence="3" id="KW-1185">Reference proteome</keyword>
<dbReference type="InParanoid" id="A0A165PEU2"/>
<organism evidence="2 3">
    <name type="scientific">Exidia glandulosa HHB12029</name>
    <dbReference type="NCBI Taxonomy" id="1314781"/>
    <lineage>
        <taxon>Eukaryota</taxon>
        <taxon>Fungi</taxon>
        <taxon>Dikarya</taxon>
        <taxon>Basidiomycota</taxon>
        <taxon>Agaricomycotina</taxon>
        <taxon>Agaricomycetes</taxon>
        <taxon>Auriculariales</taxon>
        <taxon>Exidiaceae</taxon>
        <taxon>Exidia</taxon>
    </lineage>
</organism>
<evidence type="ECO:0008006" key="4">
    <source>
        <dbReference type="Google" id="ProtNLM"/>
    </source>
</evidence>
<feature type="compositionally biased region" description="Polar residues" evidence="1">
    <location>
        <begin position="36"/>
        <end position="52"/>
    </location>
</feature>
<dbReference type="Proteomes" id="UP000077266">
    <property type="component" value="Unassembled WGS sequence"/>
</dbReference>
<feature type="region of interest" description="Disordered" evidence="1">
    <location>
        <begin position="34"/>
        <end position="54"/>
    </location>
</feature>
<evidence type="ECO:0000313" key="2">
    <source>
        <dbReference type="EMBL" id="KZW02073.1"/>
    </source>
</evidence>
<accession>A0A165PEU2</accession>
<reference evidence="2 3" key="1">
    <citation type="journal article" date="2016" name="Mol. Biol. Evol.">
        <title>Comparative Genomics of Early-Diverging Mushroom-Forming Fungi Provides Insights into the Origins of Lignocellulose Decay Capabilities.</title>
        <authorList>
            <person name="Nagy L.G."/>
            <person name="Riley R."/>
            <person name="Tritt A."/>
            <person name="Adam C."/>
            <person name="Daum C."/>
            <person name="Floudas D."/>
            <person name="Sun H."/>
            <person name="Yadav J.S."/>
            <person name="Pangilinan J."/>
            <person name="Larsson K.H."/>
            <person name="Matsuura K."/>
            <person name="Barry K."/>
            <person name="Labutti K."/>
            <person name="Kuo R."/>
            <person name="Ohm R.A."/>
            <person name="Bhattacharya S.S."/>
            <person name="Shirouzu T."/>
            <person name="Yoshinaga Y."/>
            <person name="Martin F.M."/>
            <person name="Grigoriev I.V."/>
            <person name="Hibbett D.S."/>
        </authorList>
    </citation>
    <scope>NUCLEOTIDE SEQUENCE [LARGE SCALE GENOMIC DNA]</scope>
    <source>
        <strain evidence="2 3">HHB12029</strain>
    </source>
</reference>
<proteinExistence type="predicted"/>